<sequence>MLSVSLSTTVERELTKIQEFASKLSIHEHRMQNLTFRVETMENDVASYSELDFELLKLEIRQMESLTNKMKATVADSNGIIEQLSIELKNMTLAITKLEKFDKNNVLAIRREVAALKRRLEECQETRNQTNPTHPPIVYGSCNHGLVSNISEPFVVQLNWRGFGYKAGAWGRDPAPVPPKKDLYWQAPLRDERYMDYYRQYESFDDLLLYKNPKEYQLGNGHLAQGSGMVVYKNNLYYNLFNSRNIRKVDINTNGIVLTKDIPGAAFNNRFSYSGSPWQDIDLAVDESGLWAIYATEESMGSIVIMNGKTAQYITYEEDAAGTEIGNLAQDLKINPADDPHTSFRFMQQPSSSLIRMRETDGLLTIGQRIDRELLCGQSPECLISFDVVTFSREKFQLIHVEVEVKDINDNSPQFPHNESYIEMPESAAVGTRFPLDIAVDRDVGPNYIDNYYISFNSHFGIEVRSREDGVKFAELVLTKGLDREKEDSYTLQLSAADGGNPARSGSVTVQIKVLDCNDNSPAFDHSLLKVQVYEDAPVGFLLCKLNAVDLDEGINGDIVYGFNDQVSAEIRQVFQIDPSSGRLSLKGLVDYETKKSYELDIQAYDLGLNSVPAVCKVIVDIVDVNDNAPEISIKPMTSISAGVAYITESAAEDSFVALVSTSDRDSGANGYVQCSLQGHEHFKLQEAYGDSFMIVTTAALDREKISEYNLTVIAEDLGSPPFKTIKQYTIRISDENDNAPFFSKSVYEVSVLENNVPGSYITTVVARDPDLGHNAKVIYKLIDAEVYGGAPLSTFVTVDPVSGSIYSVRSFNYELIKHIEITIQASDEGSPQLSTTALIRVKIVDQNDNSPFITYPILQNGSVDVRMPNNAPAGYLALQIKARDADEGMNSELSYRILQDQQQLFTVNRQTGELSLKMGLAFVSGDTVKVIVAVNDNGRPALSSTATLNFIVTEMSQFDEQIVVVLQSSDEEPPQWGISLIVIIVLGGGCALLLITIVAIAVTCKNNQLLQNYDTKKDMKNRDLETNPTALSGSQNDASVYFGSITIINDRVGNSEIGEDSRCLYEKESRDSETKVFIPSTSFSQKQFKPVSIWRDEKYSLNLSGIPNTDQLSTKDSGKGDSDFHDSDSDISGDRSSKTQTTFNVVQNGTFHPTDNRLPDSESSNCMVPTNRPSTYGNGYSIPYSHAPIYNQLTAWKASYYRTDIPKTKGLLQAIPRTGTLPAQFYHHNRRATTHTVPQQDSQQFLEPIALPEVATSF</sequence>
<reference evidence="15" key="1">
    <citation type="journal article" date="2021" name="Cell">
        <title>Tracing the genetic footprints of vertebrate landing in non-teleost ray-finned fishes.</title>
        <authorList>
            <person name="Bi X."/>
            <person name="Wang K."/>
            <person name="Yang L."/>
            <person name="Pan H."/>
            <person name="Jiang H."/>
            <person name="Wei Q."/>
            <person name="Fang M."/>
            <person name="Yu H."/>
            <person name="Zhu C."/>
            <person name="Cai Y."/>
            <person name="He Y."/>
            <person name="Gan X."/>
            <person name="Zeng H."/>
            <person name="Yu D."/>
            <person name="Zhu Y."/>
            <person name="Jiang H."/>
            <person name="Qiu Q."/>
            <person name="Yang H."/>
            <person name="Zhang Y.E."/>
            <person name="Wang W."/>
            <person name="Zhu M."/>
            <person name="He S."/>
            <person name="Zhang G."/>
        </authorList>
    </citation>
    <scope>NUCLEOTIDE SEQUENCE</scope>
    <source>
        <strain evidence="15">Pddl_001</strain>
    </source>
</reference>
<keyword evidence="8" id="KW-0325">Glycoprotein</keyword>
<keyword evidence="16" id="KW-1185">Reference proteome</keyword>
<dbReference type="Gene3D" id="2.60.40.60">
    <property type="entry name" value="Cadherins"/>
    <property type="match status" value="6"/>
</dbReference>
<dbReference type="CDD" id="cd11304">
    <property type="entry name" value="Cadherin_repeat"/>
    <property type="match status" value="6"/>
</dbReference>
<feature type="domain" description="Cadherin" evidence="13">
    <location>
        <begin position="860"/>
        <end position="977"/>
    </location>
</feature>
<comment type="caution">
    <text evidence="15">The sequence shown here is derived from an EMBL/GenBank/DDBJ whole genome shotgun (WGS) entry which is preliminary data.</text>
</comment>
<evidence type="ECO:0000256" key="10">
    <source>
        <dbReference type="PROSITE-ProRule" id="PRU00446"/>
    </source>
</evidence>
<dbReference type="PANTHER" id="PTHR24028">
    <property type="entry name" value="CADHERIN-87A"/>
    <property type="match status" value="1"/>
</dbReference>
<feature type="domain" description="Cadherin" evidence="13">
    <location>
        <begin position="525"/>
        <end position="632"/>
    </location>
</feature>
<feature type="non-terminal residue" evidence="15">
    <location>
        <position position="1259"/>
    </location>
</feature>
<accession>A0ABS2YN79</accession>
<feature type="domain" description="Cadherin" evidence="13">
    <location>
        <begin position="416"/>
        <end position="524"/>
    </location>
</feature>
<feature type="compositionally biased region" description="Polar residues" evidence="11">
    <location>
        <begin position="1139"/>
        <end position="1154"/>
    </location>
</feature>
<dbReference type="InterPro" id="IPR013164">
    <property type="entry name" value="Cadherin_N"/>
</dbReference>
<evidence type="ECO:0000256" key="8">
    <source>
        <dbReference type="ARBA" id="ARBA00023180"/>
    </source>
</evidence>
<dbReference type="PROSITE" id="PS51132">
    <property type="entry name" value="OLF"/>
    <property type="match status" value="1"/>
</dbReference>
<evidence type="ECO:0000256" key="6">
    <source>
        <dbReference type="ARBA" id="ARBA00022989"/>
    </source>
</evidence>
<feature type="region of interest" description="Disordered" evidence="11">
    <location>
        <begin position="1106"/>
        <end position="1169"/>
    </location>
</feature>
<dbReference type="PANTHER" id="PTHR24028:SF244">
    <property type="entry name" value="PARAXIAL PROTOCADHERIN"/>
    <property type="match status" value="1"/>
</dbReference>
<dbReference type="SMART" id="SM00284">
    <property type="entry name" value="OLF"/>
    <property type="match status" value="1"/>
</dbReference>
<evidence type="ECO:0000259" key="14">
    <source>
        <dbReference type="PROSITE" id="PS51132"/>
    </source>
</evidence>
<evidence type="ECO:0000256" key="1">
    <source>
        <dbReference type="ARBA" id="ARBA00004167"/>
    </source>
</evidence>
<feature type="non-terminal residue" evidence="15">
    <location>
        <position position="1"/>
    </location>
</feature>
<keyword evidence="2 12" id="KW-0812">Transmembrane</keyword>
<dbReference type="EMBL" id="JAAWVQ010165806">
    <property type="protein sequence ID" value="MBN3287407.1"/>
    <property type="molecule type" value="Genomic_DNA"/>
</dbReference>
<comment type="caution">
    <text evidence="10">Lacks conserved residue(s) required for the propagation of feature annotation.</text>
</comment>
<dbReference type="SMART" id="SM00112">
    <property type="entry name" value="CA"/>
    <property type="match status" value="6"/>
</dbReference>
<evidence type="ECO:0000256" key="9">
    <source>
        <dbReference type="PROSITE-ProRule" id="PRU00043"/>
    </source>
</evidence>
<evidence type="ECO:0000256" key="11">
    <source>
        <dbReference type="SAM" id="MobiDB-lite"/>
    </source>
</evidence>
<feature type="compositionally biased region" description="Basic and acidic residues" evidence="11">
    <location>
        <begin position="1117"/>
        <end position="1138"/>
    </location>
</feature>
<feature type="domain" description="Cadherin" evidence="13">
    <location>
        <begin position="647"/>
        <end position="743"/>
    </location>
</feature>
<dbReference type="Pfam" id="PF00028">
    <property type="entry name" value="Cadherin"/>
    <property type="match status" value="5"/>
</dbReference>
<gene>
    <name evidence="15" type="primary">Pcdh8</name>
    <name evidence="15" type="ORF">GTO93_0019037</name>
</gene>
<evidence type="ECO:0000259" key="13">
    <source>
        <dbReference type="PROSITE" id="PS50268"/>
    </source>
</evidence>
<dbReference type="InterPro" id="IPR020894">
    <property type="entry name" value="Cadherin_CS"/>
</dbReference>
<feature type="domain" description="Olfactomedin-like" evidence="14">
    <location>
        <begin position="141"/>
        <end position="462"/>
    </location>
</feature>
<feature type="domain" description="Cadherin" evidence="13">
    <location>
        <begin position="317"/>
        <end position="415"/>
    </location>
</feature>
<proteinExistence type="predicted"/>
<dbReference type="PROSITE" id="PS00232">
    <property type="entry name" value="CADHERIN_1"/>
    <property type="match status" value="3"/>
</dbReference>
<evidence type="ECO:0000256" key="5">
    <source>
        <dbReference type="ARBA" id="ARBA00022889"/>
    </source>
</evidence>
<organism evidence="15 16">
    <name type="scientific">Polyodon spathula</name>
    <name type="common">North American paddlefish</name>
    <name type="synonym">Squalus spathula</name>
    <dbReference type="NCBI Taxonomy" id="7913"/>
    <lineage>
        <taxon>Eukaryota</taxon>
        <taxon>Metazoa</taxon>
        <taxon>Chordata</taxon>
        <taxon>Craniata</taxon>
        <taxon>Vertebrata</taxon>
        <taxon>Euteleostomi</taxon>
        <taxon>Actinopterygii</taxon>
        <taxon>Chondrostei</taxon>
        <taxon>Acipenseriformes</taxon>
        <taxon>Polyodontidae</taxon>
        <taxon>Polyodon</taxon>
    </lineage>
</organism>
<evidence type="ECO:0000313" key="15">
    <source>
        <dbReference type="EMBL" id="MBN3287407.1"/>
    </source>
</evidence>
<keyword evidence="6 12" id="KW-1133">Transmembrane helix</keyword>
<keyword evidence="4 9" id="KW-0106">Calcium</keyword>
<evidence type="ECO:0000256" key="4">
    <source>
        <dbReference type="ARBA" id="ARBA00022837"/>
    </source>
</evidence>
<protein>
    <submittedName>
        <fullName evidence="15">PCDH8 protein</fullName>
    </submittedName>
</protein>
<dbReference type="PROSITE" id="PS50268">
    <property type="entry name" value="CADHERIN_2"/>
    <property type="match status" value="6"/>
</dbReference>
<name>A0ABS2YN79_POLSP</name>
<dbReference type="Pfam" id="PF02191">
    <property type="entry name" value="OLF"/>
    <property type="match status" value="1"/>
</dbReference>
<feature type="transmembrane region" description="Helical" evidence="12">
    <location>
        <begin position="977"/>
        <end position="1003"/>
    </location>
</feature>
<evidence type="ECO:0000256" key="12">
    <source>
        <dbReference type="SAM" id="Phobius"/>
    </source>
</evidence>
<keyword evidence="7 12" id="KW-0472">Membrane</keyword>
<keyword evidence="3" id="KW-0677">Repeat</keyword>
<keyword evidence="5" id="KW-0130">Cell adhesion</keyword>
<dbReference type="InterPro" id="IPR015919">
    <property type="entry name" value="Cadherin-like_sf"/>
</dbReference>
<evidence type="ECO:0000256" key="7">
    <source>
        <dbReference type="ARBA" id="ARBA00023136"/>
    </source>
</evidence>
<evidence type="ECO:0000256" key="2">
    <source>
        <dbReference type="ARBA" id="ARBA00022692"/>
    </source>
</evidence>
<dbReference type="Pfam" id="PF08266">
    <property type="entry name" value="Cadherin_2"/>
    <property type="match status" value="1"/>
</dbReference>
<dbReference type="SUPFAM" id="SSF49313">
    <property type="entry name" value="Cadherin-like"/>
    <property type="match status" value="5"/>
</dbReference>
<feature type="compositionally biased region" description="Polar residues" evidence="11">
    <location>
        <begin position="1106"/>
        <end position="1116"/>
    </location>
</feature>
<dbReference type="Proteomes" id="UP001166093">
    <property type="component" value="Unassembled WGS sequence"/>
</dbReference>
<evidence type="ECO:0000313" key="16">
    <source>
        <dbReference type="Proteomes" id="UP001166093"/>
    </source>
</evidence>
<dbReference type="InterPro" id="IPR002126">
    <property type="entry name" value="Cadherin-like_dom"/>
</dbReference>
<feature type="domain" description="Cadherin" evidence="13">
    <location>
        <begin position="744"/>
        <end position="854"/>
    </location>
</feature>
<evidence type="ECO:0000256" key="3">
    <source>
        <dbReference type="ARBA" id="ARBA00022737"/>
    </source>
</evidence>
<dbReference type="InterPro" id="IPR050174">
    <property type="entry name" value="Protocadherin/Cadherin-CA"/>
</dbReference>
<comment type="subcellular location">
    <subcellularLocation>
        <location evidence="1">Membrane</location>
        <topology evidence="1">Single-pass membrane protein</topology>
    </subcellularLocation>
</comment>
<dbReference type="InterPro" id="IPR003112">
    <property type="entry name" value="Olfac-like_dom"/>
</dbReference>
<dbReference type="PRINTS" id="PR00205">
    <property type="entry name" value="CADHERIN"/>
</dbReference>